<keyword evidence="3" id="KW-0268">Exocytosis</keyword>
<feature type="compositionally biased region" description="Low complexity" evidence="4">
    <location>
        <begin position="633"/>
        <end position="654"/>
    </location>
</feature>
<dbReference type="Proteomes" id="UP001345219">
    <property type="component" value="Chromosome 5"/>
</dbReference>
<dbReference type="PANTHER" id="PTHR12542:SF17">
    <property type="entry name" value="EXOCYST SUBUNIT EXO70 FAMILY PROTEIN"/>
    <property type="match status" value="1"/>
</dbReference>
<comment type="similarity">
    <text evidence="1 3">Belongs to the EXO70 family.</text>
</comment>
<comment type="function">
    <text evidence="3">Component of the exocyst complex.</text>
</comment>
<protein>
    <recommendedName>
        <fullName evidence="3">Exocyst subunit Exo70 family protein</fullName>
    </recommendedName>
</protein>
<evidence type="ECO:0000256" key="2">
    <source>
        <dbReference type="ARBA" id="ARBA00022448"/>
    </source>
</evidence>
<dbReference type="GO" id="GO:0015031">
    <property type="term" value="P:protein transport"/>
    <property type="evidence" value="ECO:0007669"/>
    <property type="project" value="UniProtKB-KW"/>
</dbReference>
<dbReference type="SUPFAM" id="SSF74788">
    <property type="entry name" value="Cullin repeat-like"/>
    <property type="match status" value="1"/>
</dbReference>
<evidence type="ECO:0000256" key="4">
    <source>
        <dbReference type="SAM" id="MobiDB-lite"/>
    </source>
</evidence>
<dbReference type="PANTHER" id="PTHR12542">
    <property type="entry name" value="EXOCYST COMPLEX PROTEIN EXO70"/>
    <property type="match status" value="1"/>
</dbReference>
<name>A0AAN7K9Q2_9MYRT</name>
<dbReference type="GO" id="GO:0000145">
    <property type="term" value="C:exocyst"/>
    <property type="evidence" value="ECO:0007669"/>
    <property type="project" value="InterPro"/>
</dbReference>
<dbReference type="InterPro" id="IPR004140">
    <property type="entry name" value="Exo70"/>
</dbReference>
<feature type="compositionally biased region" description="Low complexity" evidence="4">
    <location>
        <begin position="1"/>
        <end position="20"/>
    </location>
</feature>
<dbReference type="InterPro" id="IPR016159">
    <property type="entry name" value="Cullin_repeat-like_dom_sf"/>
</dbReference>
<keyword evidence="3" id="KW-0653">Protein transport</keyword>
<keyword evidence="7" id="KW-1185">Reference proteome</keyword>
<dbReference type="EMBL" id="JAXIOK010000010">
    <property type="protein sequence ID" value="KAK4760401.1"/>
    <property type="molecule type" value="Genomic_DNA"/>
</dbReference>
<proteinExistence type="inferred from homology"/>
<dbReference type="Pfam" id="PF20669">
    <property type="entry name" value="Exo70_N"/>
    <property type="match status" value="1"/>
</dbReference>
<evidence type="ECO:0000259" key="5">
    <source>
        <dbReference type="Pfam" id="PF03081"/>
    </source>
</evidence>
<evidence type="ECO:0000313" key="7">
    <source>
        <dbReference type="Proteomes" id="UP001345219"/>
    </source>
</evidence>
<dbReference type="Gene3D" id="1.20.1280.170">
    <property type="entry name" value="Exocyst complex component Exo70"/>
    <property type="match status" value="1"/>
</dbReference>
<feature type="domain" description="Exocyst complex subunit Exo70 C-terminal" evidence="5">
    <location>
        <begin position="248"/>
        <end position="623"/>
    </location>
</feature>
<dbReference type="AlphaFoldDB" id="A0AAN7K9Q2"/>
<comment type="caution">
    <text evidence="6">The sequence shown here is derived from an EMBL/GenBank/DDBJ whole genome shotgun (WGS) entry which is preliminary data.</text>
</comment>
<accession>A0AAN7K9Q2</accession>
<evidence type="ECO:0000313" key="6">
    <source>
        <dbReference type="EMBL" id="KAK4760401.1"/>
    </source>
</evidence>
<dbReference type="GO" id="GO:0006887">
    <property type="term" value="P:exocytosis"/>
    <property type="evidence" value="ECO:0007669"/>
    <property type="project" value="UniProtKB-KW"/>
</dbReference>
<dbReference type="Pfam" id="PF03081">
    <property type="entry name" value="Exo70_C"/>
    <property type="match status" value="1"/>
</dbReference>
<dbReference type="GO" id="GO:0005546">
    <property type="term" value="F:phosphatidylinositol-4,5-bisphosphate binding"/>
    <property type="evidence" value="ECO:0007669"/>
    <property type="project" value="InterPro"/>
</dbReference>
<gene>
    <name evidence="6" type="ORF">SAY87_005294</name>
</gene>
<keyword evidence="2 3" id="KW-0813">Transport</keyword>
<reference evidence="6 7" key="1">
    <citation type="journal article" date="2023" name="Hortic Res">
        <title>Pangenome of water caltrop reveals structural variations and asymmetric subgenome divergence after allopolyploidization.</title>
        <authorList>
            <person name="Zhang X."/>
            <person name="Chen Y."/>
            <person name="Wang L."/>
            <person name="Yuan Y."/>
            <person name="Fang M."/>
            <person name="Shi L."/>
            <person name="Lu R."/>
            <person name="Comes H.P."/>
            <person name="Ma Y."/>
            <person name="Chen Y."/>
            <person name="Huang G."/>
            <person name="Zhou Y."/>
            <person name="Zheng Z."/>
            <person name="Qiu Y."/>
        </authorList>
    </citation>
    <scope>NUCLEOTIDE SEQUENCE [LARGE SCALE GENOMIC DNA]</scope>
    <source>
        <tissue evidence="6">Roots</tissue>
    </source>
</reference>
<feature type="region of interest" description="Disordered" evidence="4">
    <location>
        <begin position="633"/>
        <end position="662"/>
    </location>
</feature>
<feature type="region of interest" description="Disordered" evidence="4">
    <location>
        <begin position="126"/>
        <end position="179"/>
    </location>
</feature>
<dbReference type="InterPro" id="IPR046364">
    <property type="entry name" value="Exo70_C"/>
</dbReference>
<sequence>MKSPFSRSSTPSSSPMRYTPPSSPIHCTLSDSLVEENVEMAEAIIAKWDPTNCSGVSKISMLFRDNRYEAKQFLSSIKNLQAAMHYYIKGDHHSDKLKRAQRLMQTAMKRLERELRDILSTNKEYLDPESISNQSPVTSMMASPNVQGNNYDNESDQEEEFRFLTGPESSPSMQSEEDRTSSIAMTDLKAIADCMTAAGYGMECVKIYKIVRKSIVDEALYRLGVVRSMSTSEIQKMEWEALEGKIRSWLRAVKFSVRTIFYGERILCDHVFSSSPLIRQSCFNEITQEAALALFGFPERVAKCKKLSAEKMFQTLDMYEAIANLWPEIESIVFSDESASAVRSQAVNSLNKLGDAARSMLANFESAIEKDSSKFLVPGGGLHPLTRYVMNYITFLADYTEILSDIIAEWPVKAQSHLPELYFSVNHESYSSVISARIAWIVLLMMCKLDRKAELYKDPALSYFFLANNLQYVVSKVQQSNLKDLLGNDWIAQHESKVKQYVASYERIGWRKVIESLPPPPAAAAPCSTRADSKGDLHLNGAVREGFRRFNFEFELAYQKQLKWVVPDQKMRNSIKVSLSSKLMPAYTALYEAHGACRMRDANSIRESVVKFSPEVLGKYLSELFLDSGGSIGSTTSSNSHSSSMSGAASPESGFGRSGGQD</sequence>
<evidence type="ECO:0000256" key="1">
    <source>
        <dbReference type="ARBA" id="ARBA00006756"/>
    </source>
</evidence>
<evidence type="ECO:0000256" key="3">
    <source>
        <dbReference type="RuleBase" id="RU365026"/>
    </source>
</evidence>
<organism evidence="6 7">
    <name type="scientific">Trapa incisa</name>
    <dbReference type="NCBI Taxonomy" id="236973"/>
    <lineage>
        <taxon>Eukaryota</taxon>
        <taxon>Viridiplantae</taxon>
        <taxon>Streptophyta</taxon>
        <taxon>Embryophyta</taxon>
        <taxon>Tracheophyta</taxon>
        <taxon>Spermatophyta</taxon>
        <taxon>Magnoliopsida</taxon>
        <taxon>eudicotyledons</taxon>
        <taxon>Gunneridae</taxon>
        <taxon>Pentapetalae</taxon>
        <taxon>rosids</taxon>
        <taxon>malvids</taxon>
        <taxon>Myrtales</taxon>
        <taxon>Lythraceae</taxon>
        <taxon>Trapa</taxon>
    </lineage>
</organism>
<feature type="compositionally biased region" description="Polar residues" evidence="4">
    <location>
        <begin position="130"/>
        <end position="152"/>
    </location>
</feature>
<feature type="region of interest" description="Disordered" evidence="4">
    <location>
        <begin position="1"/>
        <end position="23"/>
    </location>
</feature>